<evidence type="ECO:0000259" key="2">
    <source>
        <dbReference type="Pfam" id="PF07995"/>
    </source>
</evidence>
<dbReference type="PANTHER" id="PTHR19328:SF13">
    <property type="entry name" value="HIPL1 PROTEIN"/>
    <property type="match status" value="1"/>
</dbReference>
<organism evidence="3 4">
    <name type="scientific">Natronocalculus amylovorans</name>
    <dbReference type="NCBI Taxonomy" id="2917812"/>
    <lineage>
        <taxon>Archaea</taxon>
        <taxon>Methanobacteriati</taxon>
        <taxon>Methanobacteriota</taxon>
        <taxon>Stenosarchaea group</taxon>
        <taxon>Halobacteria</taxon>
        <taxon>Halobacteriales</taxon>
        <taxon>Haloferacaceae</taxon>
        <taxon>Natronocalculus</taxon>
    </lineage>
</organism>
<reference evidence="3" key="2">
    <citation type="submission" date="2022-02" db="EMBL/GenBank/DDBJ databases">
        <authorList>
            <person name="Elcheninov A.G."/>
            <person name="Sorokin D.Y."/>
            <person name="Kublanov I.V."/>
        </authorList>
    </citation>
    <scope>NUCLEOTIDE SEQUENCE</scope>
    <source>
        <strain evidence="3">AArc-St2</strain>
    </source>
</reference>
<accession>A0AAE3FVF5</accession>
<gene>
    <name evidence="3" type="ORF">AArcSt2_01905</name>
</gene>
<dbReference type="InterPro" id="IPR012938">
    <property type="entry name" value="Glc/Sorbosone_DH"/>
</dbReference>
<evidence type="ECO:0000256" key="1">
    <source>
        <dbReference type="SAM" id="MobiDB-lite"/>
    </source>
</evidence>
<evidence type="ECO:0000313" key="3">
    <source>
        <dbReference type="EMBL" id="MCL9815688.1"/>
    </source>
</evidence>
<dbReference type="Pfam" id="PF07995">
    <property type="entry name" value="GSDH"/>
    <property type="match status" value="1"/>
</dbReference>
<evidence type="ECO:0000313" key="4">
    <source>
        <dbReference type="Proteomes" id="UP001203207"/>
    </source>
</evidence>
<dbReference type="PROSITE" id="PS51318">
    <property type="entry name" value="TAT"/>
    <property type="match status" value="1"/>
</dbReference>
<dbReference type="EMBL" id="JAKRVX010000001">
    <property type="protein sequence ID" value="MCL9815688.1"/>
    <property type="molecule type" value="Genomic_DNA"/>
</dbReference>
<dbReference type="PROSITE" id="PS51257">
    <property type="entry name" value="PROKAR_LIPOPROTEIN"/>
    <property type="match status" value="1"/>
</dbReference>
<dbReference type="InterPro" id="IPR006311">
    <property type="entry name" value="TAT_signal"/>
</dbReference>
<dbReference type="RefSeq" id="WP_250582551.1">
    <property type="nucleotide sequence ID" value="NZ_JAKRVX010000001.1"/>
</dbReference>
<dbReference type="InterPro" id="IPR011042">
    <property type="entry name" value="6-blade_b-propeller_TolB-like"/>
</dbReference>
<dbReference type="PANTHER" id="PTHR19328">
    <property type="entry name" value="HEDGEHOG-INTERACTING PROTEIN"/>
    <property type="match status" value="1"/>
</dbReference>
<protein>
    <submittedName>
        <fullName evidence="3">PQQ-dependent sugar dehydrogenase</fullName>
    </submittedName>
</protein>
<feature type="domain" description="Glucose/Sorbosone dehydrogenase" evidence="2">
    <location>
        <begin position="100"/>
        <end position="463"/>
    </location>
</feature>
<sequence length="484" mass="53043">MSRRLSRRALLAATGGVSLGVSIAGCLGTGDGNGTDEQGQATESGDDSADEELTPTIDEQYDLTVEHDITMWEQYDPDWSAPTTEPTSVDFEQEIVVENLEIPWDLAFAPNGDLFISERTGRIVQYSADELQAVASPSDIIDSSSAAPGDTEPDWWASGTEGGLMGIAVHPNYPDVPLLYAFYTYDTDNGNRNRLVYYDVSADDPDETATTIIDDIPGDTVHNGCRIAFGPENYLWITMGDVNDEATLAARSSDEEPPYEPVPQDTGSLLGKVLRIKPNGEPAPDNPDFGDGADPRIFSYGHRNPQGISWLPDGTPIITDHGASARDEVKILRPGSNHGWPTVRDSSEYCETEYDRPVINTGSGETWAPSGCVFYTGDAVSAWQNRLLIGTLRGEHINVATIYDTDWDEPLADNGVRYDADWMDPDWSATSHKFFENEFGRIRHVEQAPTGDVYAITSNRDGRSDGAFPTEQDDVLMRLVPTEE</sequence>
<name>A0AAE3FVF5_9EURY</name>
<dbReference type="SUPFAM" id="SSF50952">
    <property type="entry name" value="Soluble quinoprotein glucose dehydrogenase"/>
    <property type="match status" value="1"/>
</dbReference>
<dbReference type="Proteomes" id="UP001203207">
    <property type="component" value="Unassembled WGS sequence"/>
</dbReference>
<dbReference type="Gene3D" id="2.120.10.30">
    <property type="entry name" value="TolB, C-terminal domain"/>
    <property type="match status" value="1"/>
</dbReference>
<dbReference type="InterPro" id="IPR011041">
    <property type="entry name" value="Quinoprot_gluc/sorb_DH_b-prop"/>
</dbReference>
<feature type="region of interest" description="Disordered" evidence="1">
    <location>
        <begin position="30"/>
        <end position="51"/>
    </location>
</feature>
<proteinExistence type="predicted"/>
<dbReference type="AlphaFoldDB" id="A0AAE3FVF5"/>
<keyword evidence="4" id="KW-1185">Reference proteome</keyword>
<reference evidence="3" key="1">
    <citation type="journal article" date="2022" name="Syst. Appl. Microbiol.">
        <title>Natronocalculus amylovorans gen. nov., sp. nov., and Natranaeroarchaeum aerophilus sp. nov., dominant culturable amylolytic natronoarchaea from hypersaline soda lakes in southwestern Siberia.</title>
        <authorList>
            <person name="Sorokin D.Y."/>
            <person name="Elcheninov A.G."/>
            <person name="Khizhniak T.V."/>
            <person name="Koenen M."/>
            <person name="Bale N.J."/>
            <person name="Damste J.S.S."/>
            <person name="Kublanov I.V."/>
        </authorList>
    </citation>
    <scope>NUCLEOTIDE SEQUENCE</scope>
    <source>
        <strain evidence="3">AArc-St2</strain>
    </source>
</reference>
<comment type="caution">
    <text evidence="3">The sequence shown here is derived from an EMBL/GenBank/DDBJ whole genome shotgun (WGS) entry which is preliminary data.</text>
</comment>